<reference evidence="2 3" key="1">
    <citation type="submission" date="2024-06" db="EMBL/GenBank/DDBJ databases">
        <title>Genomic Encyclopedia of Type Strains, Phase IV (KMG-IV): sequencing the most valuable type-strain genomes for metagenomic binning, comparative biology and taxonomic classification.</title>
        <authorList>
            <person name="Goeker M."/>
        </authorList>
    </citation>
    <scope>NUCLEOTIDE SEQUENCE [LARGE SCALE GENOMIC DNA]</scope>
    <source>
        <strain evidence="2 3">DSM 105042</strain>
    </source>
</reference>
<dbReference type="InterPro" id="IPR052729">
    <property type="entry name" value="Acyl/Acetyltrans_Enzymes"/>
</dbReference>
<dbReference type="PANTHER" id="PTHR47237">
    <property type="entry name" value="SLL0310 PROTEIN"/>
    <property type="match status" value="1"/>
</dbReference>
<dbReference type="Pfam" id="PF18014">
    <property type="entry name" value="Acetyltransf_18"/>
    <property type="match status" value="1"/>
</dbReference>
<organism evidence="2 3">
    <name type="scientific">Pseudorhizobium tarimense</name>
    <dbReference type="NCBI Taxonomy" id="1079109"/>
    <lineage>
        <taxon>Bacteria</taxon>
        <taxon>Pseudomonadati</taxon>
        <taxon>Pseudomonadota</taxon>
        <taxon>Alphaproteobacteria</taxon>
        <taxon>Hyphomicrobiales</taxon>
        <taxon>Rhizobiaceae</taxon>
        <taxon>Rhizobium/Agrobacterium group</taxon>
        <taxon>Pseudorhizobium</taxon>
    </lineage>
</organism>
<dbReference type="Pfam" id="PF00583">
    <property type="entry name" value="Acetyltransf_1"/>
    <property type="match status" value="1"/>
</dbReference>
<feature type="domain" description="N-acetyltransferase" evidence="1">
    <location>
        <begin position="5"/>
        <end position="138"/>
    </location>
</feature>
<evidence type="ECO:0000313" key="2">
    <source>
        <dbReference type="EMBL" id="MET3586886.1"/>
    </source>
</evidence>
<dbReference type="Gene3D" id="3.40.630.30">
    <property type="match status" value="1"/>
</dbReference>
<dbReference type="EMBL" id="JBEPLJ010000011">
    <property type="protein sequence ID" value="MET3586886.1"/>
    <property type="molecule type" value="Genomic_DNA"/>
</dbReference>
<dbReference type="Proteomes" id="UP001549031">
    <property type="component" value="Unassembled WGS sequence"/>
</dbReference>
<protein>
    <submittedName>
        <fullName evidence="2">GNAT superfamily N-acetyltransferase</fullName>
    </submittedName>
</protein>
<dbReference type="SUPFAM" id="SSF55729">
    <property type="entry name" value="Acyl-CoA N-acyltransferases (Nat)"/>
    <property type="match status" value="1"/>
</dbReference>
<evidence type="ECO:0000313" key="3">
    <source>
        <dbReference type="Proteomes" id="UP001549031"/>
    </source>
</evidence>
<dbReference type="PANTHER" id="PTHR47237:SF1">
    <property type="entry name" value="SLL0310 PROTEIN"/>
    <property type="match status" value="1"/>
</dbReference>
<sequence>MTSPAVIRELTQDELGLLLEWARLEGWNPGLADAEPFHAADASGFLGCFNQEGMVAGISAVRYCQTYGFIGLYICHPDHRGKGFGKAIWEAGMDRLRGCTVGLDGVPEQQANYRRMGFETSYHTTRWTGQIVASKPVSGGCAAASPEILPQLLSYDASVFGKKRTAFLPSWLQEPRKAFVRRRGGAITGYTVLRRCHEGFKIGPLFADGLSDAEGLMAACARETKDQVLSIDVPETQTTFSHLLLTRGMSPGFTTARMYKGGKRSFDPRTFAITTLELG</sequence>
<evidence type="ECO:0000259" key="1">
    <source>
        <dbReference type="PROSITE" id="PS51186"/>
    </source>
</evidence>
<dbReference type="PROSITE" id="PS51186">
    <property type="entry name" value="GNAT"/>
    <property type="match status" value="1"/>
</dbReference>
<accession>A0ABV2H8L7</accession>
<gene>
    <name evidence="2" type="ORF">ABID21_003008</name>
</gene>
<proteinExistence type="predicted"/>
<dbReference type="Gene3D" id="3.40.630.90">
    <property type="match status" value="1"/>
</dbReference>
<dbReference type="CDD" id="cd04301">
    <property type="entry name" value="NAT_SF"/>
    <property type="match status" value="1"/>
</dbReference>
<comment type="caution">
    <text evidence="2">The sequence shown here is derived from an EMBL/GenBank/DDBJ whole genome shotgun (WGS) entry which is preliminary data.</text>
</comment>
<dbReference type="InterPro" id="IPR000182">
    <property type="entry name" value="GNAT_dom"/>
</dbReference>
<dbReference type="RefSeq" id="WP_247244721.1">
    <property type="nucleotide sequence ID" value="NZ_JALJRA010000011.1"/>
</dbReference>
<name>A0ABV2H8L7_9HYPH</name>
<keyword evidence="3" id="KW-1185">Reference proteome</keyword>
<dbReference type="InterPro" id="IPR041496">
    <property type="entry name" value="YitH/HolE_GNAT"/>
</dbReference>
<dbReference type="InterPro" id="IPR016181">
    <property type="entry name" value="Acyl_CoA_acyltransferase"/>
</dbReference>